<dbReference type="RefSeq" id="WP_268003682.1">
    <property type="nucleotide sequence ID" value="NZ_BSUT01000001.1"/>
</dbReference>
<organism evidence="3 4">
    <name type="scientific">Alicyclobacillus fastidiosus</name>
    <dbReference type="NCBI Taxonomy" id="392011"/>
    <lineage>
        <taxon>Bacteria</taxon>
        <taxon>Bacillati</taxon>
        <taxon>Bacillota</taxon>
        <taxon>Bacilli</taxon>
        <taxon>Bacillales</taxon>
        <taxon>Alicyclobacillaceae</taxon>
        <taxon>Alicyclobacillus</taxon>
    </lineage>
</organism>
<proteinExistence type="predicted"/>
<dbReference type="Gene3D" id="3.20.20.370">
    <property type="entry name" value="Glycoside hydrolase/deacetylase"/>
    <property type="match status" value="1"/>
</dbReference>
<evidence type="ECO:0000256" key="1">
    <source>
        <dbReference type="SAM" id="SignalP"/>
    </source>
</evidence>
<name>A0ABY6ZA89_9BACL</name>
<evidence type="ECO:0000313" key="4">
    <source>
        <dbReference type="Proteomes" id="UP001164761"/>
    </source>
</evidence>
<accession>A0ABY6ZA89</accession>
<reference evidence="3" key="1">
    <citation type="submission" date="2022-08" db="EMBL/GenBank/DDBJ databases">
        <title>Alicyclobacillus fastidiosus DSM 17978, complete genome.</title>
        <authorList>
            <person name="Wang Q."/>
            <person name="Cai R."/>
            <person name="Wang Z."/>
        </authorList>
    </citation>
    <scope>NUCLEOTIDE SEQUENCE</scope>
    <source>
        <strain evidence="3">DSM 17978</strain>
    </source>
</reference>
<dbReference type="PANTHER" id="PTHR10587">
    <property type="entry name" value="GLYCOSYL TRANSFERASE-RELATED"/>
    <property type="match status" value="1"/>
</dbReference>
<evidence type="ECO:0000313" key="3">
    <source>
        <dbReference type="EMBL" id="WAH39784.1"/>
    </source>
</evidence>
<dbReference type="InterPro" id="IPR002509">
    <property type="entry name" value="NODB_dom"/>
</dbReference>
<protein>
    <submittedName>
        <fullName evidence="3">Polysaccharide deacetylase family protein</fullName>
    </submittedName>
</protein>
<dbReference type="CDD" id="cd10917">
    <property type="entry name" value="CE4_NodB_like_6s_7s"/>
    <property type="match status" value="1"/>
</dbReference>
<dbReference type="InterPro" id="IPR050248">
    <property type="entry name" value="Polysacc_deacetylase_ArnD"/>
</dbReference>
<dbReference type="SUPFAM" id="SSF88713">
    <property type="entry name" value="Glycoside hydrolase/deacetylase"/>
    <property type="match status" value="1"/>
</dbReference>
<dbReference type="InterPro" id="IPR011330">
    <property type="entry name" value="Glyco_hydro/deAcase_b/a-brl"/>
</dbReference>
<feature type="chain" id="PRO_5045818868" evidence="1">
    <location>
        <begin position="38"/>
        <end position="245"/>
    </location>
</feature>
<sequence>MNKLYARRLHIKIYRMFVVMIGASIFLSLAPTTTASAAVKKVYLTFDDGPDPVYTPLILDTLRGENVKATFFVLGSRAEQSPNILRRIHNDGHEIGNHGYYHTFIVRKPQDWVKQDIIRTDTAIHAVCGVKPKYYRPPGGILSQKDLDFVVKTGHPVAMWTVDTNDWKAKNASSIINTVREEAFPNAIILLHDGTPSSMYTVKALPSIIHDLRSSGYTFAILPEQYHGKYIGRPTDSTNYRFNRK</sequence>
<gene>
    <name evidence="3" type="ORF">NZD89_15380</name>
</gene>
<dbReference type="PROSITE" id="PS51677">
    <property type="entry name" value="NODB"/>
    <property type="match status" value="1"/>
</dbReference>
<feature type="signal peptide" evidence="1">
    <location>
        <begin position="1"/>
        <end position="37"/>
    </location>
</feature>
<dbReference type="Proteomes" id="UP001164761">
    <property type="component" value="Chromosome"/>
</dbReference>
<evidence type="ECO:0000259" key="2">
    <source>
        <dbReference type="PROSITE" id="PS51677"/>
    </source>
</evidence>
<feature type="domain" description="NodB homology" evidence="2">
    <location>
        <begin position="40"/>
        <end position="220"/>
    </location>
</feature>
<keyword evidence="4" id="KW-1185">Reference proteome</keyword>
<keyword evidence="1" id="KW-0732">Signal</keyword>
<dbReference type="Pfam" id="PF01522">
    <property type="entry name" value="Polysacc_deac_1"/>
    <property type="match status" value="1"/>
</dbReference>
<dbReference type="EMBL" id="CP104067">
    <property type="protein sequence ID" value="WAH39784.1"/>
    <property type="molecule type" value="Genomic_DNA"/>
</dbReference>